<evidence type="ECO:0000256" key="1">
    <source>
        <dbReference type="SAM" id="MobiDB-lite"/>
    </source>
</evidence>
<evidence type="ECO:0000313" key="2">
    <source>
        <dbReference type="EMBL" id="DAD36769.1"/>
    </source>
</evidence>
<proteinExistence type="predicted"/>
<gene>
    <name evidence="2" type="ORF">HUJ06_007410</name>
</gene>
<dbReference type="AlphaFoldDB" id="A0A822YZS5"/>
<protein>
    <submittedName>
        <fullName evidence="2">Uncharacterized protein</fullName>
    </submittedName>
</protein>
<evidence type="ECO:0000313" key="3">
    <source>
        <dbReference type="Proteomes" id="UP000607653"/>
    </source>
</evidence>
<sequence>MAVEGKAVVAEVRVPVEGKEAKVVTAVVVDQAPVQAAKVCLMVVVAMERKEVVAVEGKEAVGGGSSGRRSRTGSSSYSMSNGGGGGYMKAPSGGGALISRVVFESNRKDTSFNSMPRESSTEE</sequence>
<dbReference type="Proteomes" id="UP000607653">
    <property type="component" value="Unassembled WGS sequence"/>
</dbReference>
<name>A0A822YZS5_NELNU</name>
<comment type="caution">
    <text evidence="2">The sequence shown here is derived from an EMBL/GenBank/DDBJ whole genome shotgun (WGS) entry which is preliminary data.</text>
</comment>
<dbReference type="EMBL" id="DUZY01000004">
    <property type="protein sequence ID" value="DAD36769.1"/>
    <property type="molecule type" value="Genomic_DNA"/>
</dbReference>
<keyword evidence="3" id="KW-1185">Reference proteome</keyword>
<accession>A0A822YZS5</accession>
<feature type="compositionally biased region" description="Gly residues" evidence="1">
    <location>
        <begin position="81"/>
        <end position="91"/>
    </location>
</feature>
<organism evidence="2 3">
    <name type="scientific">Nelumbo nucifera</name>
    <name type="common">Sacred lotus</name>
    <dbReference type="NCBI Taxonomy" id="4432"/>
    <lineage>
        <taxon>Eukaryota</taxon>
        <taxon>Viridiplantae</taxon>
        <taxon>Streptophyta</taxon>
        <taxon>Embryophyta</taxon>
        <taxon>Tracheophyta</taxon>
        <taxon>Spermatophyta</taxon>
        <taxon>Magnoliopsida</taxon>
        <taxon>Proteales</taxon>
        <taxon>Nelumbonaceae</taxon>
        <taxon>Nelumbo</taxon>
    </lineage>
</organism>
<reference evidence="2 3" key="1">
    <citation type="journal article" date="2020" name="Mol. Biol. Evol.">
        <title>Distinct Expression and Methylation Patterns for Genes with Different Fates following a Single Whole-Genome Duplication in Flowering Plants.</title>
        <authorList>
            <person name="Shi T."/>
            <person name="Rahmani R.S."/>
            <person name="Gugger P.F."/>
            <person name="Wang M."/>
            <person name="Li H."/>
            <person name="Zhang Y."/>
            <person name="Li Z."/>
            <person name="Wang Q."/>
            <person name="Van de Peer Y."/>
            <person name="Marchal K."/>
            <person name="Chen J."/>
        </authorList>
    </citation>
    <scope>NUCLEOTIDE SEQUENCE [LARGE SCALE GENOMIC DNA]</scope>
    <source>
        <tissue evidence="2">Leaf</tissue>
    </source>
</reference>
<feature type="region of interest" description="Disordered" evidence="1">
    <location>
        <begin position="57"/>
        <end position="91"/>
    </location>
</feature>